<dbReference type="SMART" id="SM00327">
    <property type="entry name" value="VWA"/>
    <property type="match status" value="1"/>
</dbReference>
<evidence type="ECO:0000259" key="2">
    <source>
        <dbReference type="SMART" id="SM00327"/>
    </source>
</evidence>
<reference evidence="4" key="1">
    <citation type="submission" date="2021-02" db="EMBL/GenBank/DDBJ databases">
        <authorList>
            <person name="Nowell W R."/>
        </authorList>
    </citation>
    <scope>NUCLEOTIDE SEQUENCE</scope>
</reference>
<dbReference type="InterPro" id="IPR036465">
    <property type="entry name" value="vWFA_dom_sf"/>
</dbReference>
<dbReference type="EMBL" id="CAJNOR010000281">
    <property type="protein sequence ID" value="CAF0865950.1"/>
    <property type="molecule type" value="Genomic_DNA"/>
</dbReference>
<evidence type="ECO:0000313" key="4">
    <source>
        <dbReference type="EMBL" id="CAF1169305.1"/>
    </source>
</evidence>
<keyword evidence="5" id="KW-1185">Reference proteome</keyword>
<feature type="domain" description="VWFA" evidence="2">
    <location>
        <begin position="33"/>
        <end position="206"/>
    </location>
</feature>
<dbReference type="EMBL" id="CAJNOJ010000129">
    <property type="protein sequence ID" value="CAF1169305.1"/>
    <property type="molecule type" value="Genomic_DNA"/>
</dbReference>
<dbReference type="AlphaFoldDB" id="A0A814U0L1"/>
<dbReference type="OrthoDB" id="10006997at2759"/>
<organism evidence="4 6">
    <name type="scientific">Adineta ricciae</name>
    <name type="common">Rotifer</name>
    <dbReference type="NCBI Taxonomy" id="249248"/>
    <lineage>
        <taxon>Eukaryota</taxon>
        <taxon>Metazoa</taxon>
        <taxon>Spiralia</taxon>
        <taxon>Gnathifera</taxon>
        <taxon>Rotifera</taxon>
        <taxon>Eurotatoria</taxon>
        <taxon>Bdelloidea</taxon>
        <taxon>Adinetida</taxon>
        <taxon>Adinetidae</taxon>
        <taxon>Adineta</taxon>
    </lineage>
</organism>
<accession>A0A814U0L1</accession>
<proteinExistence type="predicted"/>
<evidence type="ECO:0000313" key="6">
    <source>
        <dbReference type="Proteomes" id="UP000663852"/>
    </source>
</evidence>
<name>A0A814U0L1_ADIRI</name>
<dbReference type="Gene3D" id="3.40.50.410">
    <property type="entry name" value="von Willebrand factor, type A domain"/>
    <property type="match status" value="1"/>
</dbReference>
<gene>
    <name evidence="4" type="ORF">EDS130_LOCUS23597</name>
    <name evidence="3" type="ORF">XAT740_LOCUS6238</name>
</gene>
<dbReference type="SUPFAM" id="SSF53300">
    <property type="entry name" value="vWA-like"/>
    <property type="match status" value="1"/>
</dbReference>
<evidence type="ECO:0000313" key="5">
    <source>
        <dbReference type="Proteomes" id="UP000663828"/>
    </source>
</evidence>
<dbReference type="CDD" id="cd00198">
    <property type="entry name" value="vWFA"/>
    <property type="match status" value="1"/>
</dbReference>
<evidence type="ECO:0000313" key="3">
    <source>
        <dbReference type="EMBL" id="CAF0865950.1"/>
    </source>
</evidence>
<dbReference type="Proteomes" id="UP000663852">
    <property type="component" value="Unassembled WGS sequence"/>
</dbReference>
<comment type="caution">
    <text evidence="4">The sequence shown here is derived from an EMBL/GenBank/DDBJ whole genome shotgun (WGS) entry which is preliminary data.</text>
</comment>
<protein>
    <recommendedName>
        <fullName evidence="2">VWFA domain-containing protein</fullName>
    </recommendedName>
</protein>
<dbReference type="InterPro" id="IPR002035">
    <property type="entry name" value="VWF_A"/>
</dbReference>
<feature type="region of interest" description="Disordered" evidence="1">
    <location>
        <begin position="492"/>
        <end position="511"/>
    </location>
</feature>
<dbReference type="Proteomes" id="UP000663828">
    <property type="component" value="Unassembled WGS sequence"/>
</dbReference>
<sequence length="997" mass="112164">MATCTVVSSGVNAPSLVKLRAPFQNDKQNESYLSQIILVIDRSGSMSGGPWRQVQSAVKAIHEMSQLVGQDPSQQPIVITYNDSVSITDLAAIAFTTASGSTDFVKVFEQIRKTVKELGTEKRIVIIFMTDGCDSCNRPGAIQDAQTKMSAFLKKLQTNSVVHVIGYSADHDLNMMMALKSLGTTEGIYRYAQGSVGLDEKFRELFEFADTAVEFLIELPGIKEPIKITGEMTDVDHVEAECWLSLVDNIKLPIQINIAGNQYHVVPEYSEPDTIFHLKTLSRRATEVTTQQELDEIQSELQGIKMFGSSVGGSKTDRRLAMEFRAELQTRLDAIHAIMADIARGTLNQTAALAKMNDLRYADKFSKSSRQRRMNQRAVRNQASLQLIDSKLDGLKFDENTVFDNIDLVTFTCCLTLNNCRDMMVDSRDDIMGVGLVVERQEHVVDAPTLISVKDVSVTILSRSACDDAIKMKINIGDAAQLHGGFIPSKTNAPTTSTNLTSKNPTQQKSEFTRGVAAEPINTFLPLYICDAHFERVQVMLEPTLGYLFTLDISGYKDDQLLGLYSILGQMMNASRENGSEREEIILHEFTRLCHALLPRTLQYLGAENDLLKKFMGGPTGRSKAHIQNMMTLFGYIHASGIKTIDDTLRYAIVEELYRRHFAYIYHGTSENVVVEHLQGLLYGTDDDVNASNSEDIDIQSISYVKTKNTRTNDGRFGAYARSVLKLNANTSQAPTEDLTIEFEIPERPISEMNDKVRSKMNELLSSFSTKPIQNVLNRLGIRMMDMSDEQECLILRSMLVQCLRFHSNESINSSVLDKTFFNAQTDYRKILTVAHEEFDSNRQRLSANKVEQIRALELARRAVLTNDIGVFLGRMMVYAPTRGGKIFDTIMSLLLDRSQKQVPLLSMKISIIFTGRYKEHKDAEKEFDVISNGLAWFPDRSIINRVREVLADEWDNLDRLMNGRTCGHVYRLSDIPNRHGYHNSHPNPKLVVQWNS</sequence>
<feature type="compositionally biased region" description="Polar residues" evidence="1">
    <location>
        <begin position="492"/>
        <end position="510"/>
    </location>
</feature>
<evidence type="ECO:0000256" key="1">
    <source>
        <dbReference type="SAM" id="MobiDB-lite"/>
    </source>
</evidence>